<comment type="caution">
    <text evidence="1">The sequence shown here is derived from an EMBL/GenBank/DDBJ whole genome shotgun (WGS) entry which is preliminary data.</text>
</comment>
<name>A0A0R1Q748_9LACO</name>
<dbReference type="PATRIC" id="fig|1423812.3.peg.726"/>
<accession>A0A0R1Q748</accession>
<keyword evidence="2" id="KW-1185">Reference proteome</keyword>
<proteinExistence type="predicted"/>
<gene>
    <name evidence="1" type="ORF">FD20_GL000667</name>
</gene>
<dbReference type="STRING" id="1423812.FD20_GL000667"/>
<reference evidence="1 2" key="1">
    <citation type="journal article" date="2015" name="Genome Announc.">
        <title>Expanding the biotechnology potential of lactobacilli through comparative genomics of 213 strains and associated genera.</title>
        <authorList>
            <person name="Sun Z."/>
            <person name="Harris H.M."/>
            <person name="McCann A."/>
            <person name="Guo C."/>
            <person name="Argimon S."/>
            <person name="Zhang W."/>
            <person name="Yang X."/>
            <person name="Jeffery I.B."/>
            <person name="Cooney J.C."/>
            <person name="Kagawa T.F."/>
            <person name="Liu W."/>
            <person name="Song Y."/>
            <person name="Salvetti E."/>
            <person name="Wrobel A."/>
            <person name="Rasinkangas P."/>
            <person name="Parkhill J."/>
            <person name="Rea M.C."/>
            <person name="O'Sullivan O."/>
            <person name="Ritari J."/>
            <person name="Douillard F.P."/>
            <person name="Paul Ross R."/>
            <person name="Yang R."/>
            <person name="Briner A.E."/>
            <person name="Felis G.E."/>
            <person name="de Vos W.M."/>
            <person name="Barrangou R."/>
            <person name="Klaenhammer T.R."/>
            <person name="Caufield P.W."/>
            <person name="Cui Y."/>
            <person name="Zhang H."/>
            <person name="O'Toole P.W."/>
        </authorList>
    </citation>
    <scope>NUCLEOTIDE SEQUENCE [LARGE SCALE GENOMIC DNA]</scope>
    <source>
        <strain evidence="1 2">DSM 19971</strain>
    </source>
</reference>
<dbReference type="PIRSF" id="PIRSF011474">
    <property type="entry name" value="Glucitol_operon_activator"/>
    <property type="match status" value="1"/>
</dbReference>
<organism evidence="1 2">
    <name type="scientific">Liquorilactobacillus uvarum DSM 19971</name>
    <dbReference type="NCBI Taxonomy" id="1423812"/>
    <lineage>
        <taxon>Bacteria</taxon>
        <taxon>Bacillati</taxon>
        <taxon>Bacillota</taxon>
        <taxon>Bacilli</taxon>
        <taxon>Lactobacillales</taxon>
        <taxon>Lactobacillaceae</taxon>
        <taxon>Liquorilactobacillus</taxon>
    </lineage>
</organism>
<evidence type="ECO:0000313" key="1">
    <source>
        <dbReference type="EMBL" id="KRL37067.1"/>
    </source>
</evidence>
<protein>
    <submittedName>
        <fullName evidence="1">Sorbitol operon activator</fullName>
    </submittedName>
</protein>
<dbReference type="Proteomes" id="UP000051155">
    <property type="component" value="Unassembled WGS sequence"/>
</dbReference>
<dbReference type="InterPro" id="IPR009693">
    <property type="entry name" value="Glucitol_operon_activator"/>
</dbReference>
<evidence type="ECO:0000313" key="2">
    <source>
        <dbReference type="Proteomes" id="UP000051155"/>
    </source>
</evidence>
<dbReference type="AlphaFoldDB" id="A0A0R1Q748"/>
<sequence length="165" mass="18988">MFWLGLFLVMAFLLQGFLGFLQIKNFSANFGELRKKGKVLIGKNPKKIRSGSLILMAIDNEGNIKDARIMKGVTVFAKFNQLSKLHSMNIAEVASDYKFITSFDKLTQQCILNAYRNYINFKTGKLAIDDLDTSINLFSMPLFEKIKMQILQISNFIKQRFVREK</sequence>
<dbReference type="Pfam" id="PF06923">
    <property type="entry name" value="GutM"/>
    <property type="match status" value="1"/>
</dbReference>
<dbReference type="EMBL" id="AZEG01000016">
    <property type="protein sequence ID" value="KRL37067.1"/>
    <property type="molecule type" value="Genomic_DNA"/>
</dbReference>